<organism evidence="1 2">
    <name type="scientific">Ensete ventricosum</name>
    <name type="common">Abyssinian banana</name>
    <name type="synonym">Musa ensete</name>
    <dbReference type="NCBI Taxonomy" id="4639"/>
    <lineage>
        <taxon>Eukaryota</taxon>
        <taxon>Viridiplantae</taxon>
        <taxon>Streptophyta</taxon>
        <taxon>Embryophyta</taxon>
        <taxon>Tracheophyta</taxon>
        <taxon>Spermatophyta</taxon>
        <taxon>Magnoliopsida</taxon>
        <taxon>Liliopsida</taxon>
        <taxon>Zingiberales</taxon>
        <taxon>Musaceae</taxon>
        <taxon>Ensete</taxon>
    </lineage>
</organism>
<accession>A0A427AJ34</accession>
<dbReference type="Proteomes" id="UP000287651">
    <property type="component" value="Unassembled WGS sequence"/>
</dbReference>
<gene>
    <name evidence="1" type="ORF">B296_00006447</name>
</gene>
<reference evidence="1 2" key="1">
    <citation type="journal article" date="2014" name="Agronomy (Basel)">
        <title>A Draft Genome Sequence for Ensete ventricosum, the Drought-Tolerant Tree Against Hunger.</title>
        <authorList>
            <person name="Harrison J."/>
            <person name="Moore K.A."/>
            <person name="Paszkiewicz K."/>
            <person name="Jones T."/>
            <person name="Grant M."/>
            <person name="Ambacheew D."/>
            <person name="Muzemil S."/>
            <person name="Studholme D.J."/>
        </authorList>
    </citation>
    <scope>NUCLEOTIDE SEQUENCE [LARGE SCALE GENOMIC DNA]</scope>
</reference>
<evidence type="ECO:0000313" key="2">
    <source>
        <dbReference type="Proteomes" id="UP000287651"/>
    </source>
</evidence>
<sequence length="63" mass="7002">MGCFIGKCSGSIRSIARHPEFPMIASCGKMFYTVHSTYSTTAQNSVLFPRKKGKRIVFHVGSF</sequence>
<proteinExistence type="predicted"/>
<dbReference type="EMBL" id="AMZH03002250">
    <property type="protein sequence ID" value="RRT76234.1"/>
    <property type="molecule type" value="Genomic_DNA"/>
</dbReference>
<evidence type="ECO:0000313" key="1">
    <source>
        <dbReference type="EMBL" id="RRT76234.1"/>
    </source>
</evidence>
<comment type="caution">
    <text evidence="1">The sequence shown here is derived from an EMBL/GenBank/DDBJ whole genome shotgun (WGS) entry which is preliminary data.</text>
</comment>
<protein>
    <submittedName>
        <fullName evidence="1">Uncharacterized protein</fullName>
    </submittedName>
</protein>
<dbReference type="AlphaFoldDB" id="A0A427AJ34"/>
<name>A0A427AJ34_ENSVE</name>